<dbReference type="STRING" id="3880.A0A072UN60"/>
<dbReference type="GO" id="GO:0016020">
    <property type="term" value="C:membrane"/>
    <property type="evidence" value="ECO:0000318"/>
    <property type="project" value="GO_Central"/>
</dbReference>
<feature type="transmembrane region" description="Helical" evidence="1">
    <location>
        <begin position="64"/>
        <end position="86"/>
    </location>
</feature>
<feature type="transmembrane region" description="Helical" evidence="1">
    <location>
        <begin position="107"/>
        <end position="140"/>
    </location>
</feature>
<evidence type="ECO:0000313" key="3">
    <source>
        <dbReference type="EMBL" id="RHN62010.1"/>
    </source>
</evidence>
<feature type="transmembrane region" description="Helical" evidence="1">
    <location>
        <begin position="23"/>
        <end position="44"/>
    </location>
</feature>
<dbReference type="Proteomes" id="UP000265566">
    <property type="component" value="Chromosome 4"/>
</dbReference>
<dbReference type="KEGG" id="mtr:25492975"/>
<name>A0A072UN60_MEDTR</name>
<reference evidence="3" key="4">
    <citation type="journal article" date="2018" name="Nat. Plants">
        <title>Whole-genome landscape of Medicago truncatula symbiotic genes.</title>
        <authorList>
            <person name="Pecrix Y."/>
            <person name="Gamas P."/>
            <person name="Carrere S."/>
        </authorList>
    </citation>
    <scope>NUCLEOTIDE SEQUENCE</scope>
    <source>
        <tissue evidence="3">Leaves</tissue>
    </source>
</reference>
<reference evidence="4" key="3">
    <citation type="submission" date="2015-04" db="UniProtKB">
        <authorList>
            <consortium name="EnsemblPlants"/>
        </authorList>
    </citation>
    <scope>IDENTIFICATION</scope>
    <source>
        <strain evidence="4">cv. Jemalong A17</strain>
    </source>
</reference>
<feature type="transmembrane region" description="Helical" evidence="1">
    <location>
        <begin position="152"/>
        <end position="175"/>
    </location>
</feature>
<feature type="transmembrane region" description="Helical" evidence="1">
    <location>
        <begin position="232"/>
        <end position="257"/>
    </location>
</feature>
<dbReference type="Proteomes" id="UP000002051">
    <property type="component" value="Chromosome 4"/>
</dbReference>
<keyword evidence="1" id="KW-0472">Membrane</keyword>
<evidence type="ECO:0000313" key="4">
    <source>
        <dbReference type="EnsemblPlants" id="KEH30806"/>
    </source>
</evidence>
<gene>
    <name evidence="4" type="primary">25492975</name>
    <name evidence="2" type="ordered locus">MTR_4g082355</name>
    <name evidence="3" type="ORF">MtrunA17_Chr4g0042781</name>
</gene>
<keyword evidence="1" id="KW-1133">Transmembrane helix</keyword>
<evidence type="ECO:0000313" key="5">
    <source>
        <dbReference type="Proteomes" id="UP000002051"/>
    </source>
</evidence>
<feature type="transmembrane region" description="Helical" evidence="1">
    <location>
        <begin position="208"/>
        <end position="226"/>
    </location>
</feature>
<organism evidence="2 5">
    <name type="scientific">Medicago truncatula</name>
    <name type="common">Barrel medic</name>
    <name type="synonym">Medicago tribuloides</name>
    <dbReference type="NCBI Taxonomy" id="3880"/>
    <lineage>
        <taxon>Eukaryota</taxon>
        <taxon>Viridiplantae</taxon>
        <taxon>Streptophyta</taxon>
        <taxon>Embryophyta</taxon>
        <taxon>Tracheophyta</taxon>
        <taxon>Spermatophyta</taxon>
        <taxon>Magnoliopsida</taxon>
        <taxon>eudicotyledons</taxon>
        <taxon>Gunneridae</taxon>
        <taxon>Pentapetalae</taxon>
        <taxon>rosids</taxon>
        <taxon>fabids</taxon>
        <taxon>Fabales</taxon>
        <taxon>Fabaceae</taxon>
        <taxon>Papilionoideae</taxon>
        <taxon>50 kb inversion clade</taxon>
        <taxon>NPAAA clade</taxon>
        <taxon>Hologalegina</taxon>
        <taxon>IRL clade</taxon>
        <taxon>Trifolieae</taxon>
        <taxon>Medicago</taxon>
    </lineage>
</organism>
<dbReference type="eggNOG" id="ENOG502QPWS">
    <property type="taxonomic scope" value="Eukaryota"/>
</dbReference>
<proteinExistence type="predicted"/>
<dbReference type="EMBL" id="PSQE01000004">
    <property type="protein sequence ID" value="RHN62010.1"/>
    <property type="molecule type" value="Genomic_DNA"/>
</dbReference>
<reference evidence="2 5" key="1">
    <citation type="journal article" date="2011" name="Nature">
        <title>The Medicago genome provides insight into the evolution of rhizobial symbioses.</title>
        <authorList>
            <person name="Young N.D."/>
            <person name="Debelle F."/>
            <person name="Oldroyd G.E."/>
            <person name="Geurts R."/>
            <person name="Cannon S.B."/>
            <person name="Udvardi M.K."/>
            <person name="Benedito V.A."/>
            <person name="Mayer K.F."/>
            <person name="Gouzy J."/>
            <person name="Schoof H."/>
            <person name="Van de Peer Y."/>
            <person name="Proost S."/>
            <person name="Cook D.R."/>
            <person name="Meyers B.C."/>
            <person name="Spannagl M."/>
            <person name="Cheung F."/>
            <person name="De Mita S."/>
            <person name="Krishnakumar V."/>
            <person name="Gundlach H."/>
            <person name="Zhou S."/>
            <person name="Mudge J."/>
            <person name="Bharti A.K."/>
            <person name="Murray J.D."/>
            <person name="Naoumkina M.A."/>
            <person name="Rosen B."/>
            <person name="Silverstein K.A."/>
            <person name="Tang H."/>
            <person name="Rombauts S."/>
            <person name="Zhao P.X."/>
            <person name="Zhou P."/>
            <person name="Barbe V."/>
            <person name="Bardou P."/>
            <person name="Bechner M."/>
            <person name="Bellec A."/>
            <person name="Berger A."/>
            <person name="Berges H."/>
            <person name="Bidwell S."/>
            <person name="Bisseling T."/>
            <person name="Choisne N."/>
            <person name="Couloux A."/>
            <person name="Denny R."/>
            <person name="Deshpande S."/>
            <person name="Dai X."/>
            <person name="Doyle J.J."/>
            <person name="Dudez A.M."/>
            <person name="Farmer A.D."/>
            <person name="Fouteau S."/>
            <person name="Franken C."/>
            <person name="Gibelin C."/>
            <person name="Gish J."/>
            <person name="Goldstein S."/>
            <person name="Gonzalez A.J."/>
            <person name="Green P.J."/>
            <person name="Hallab A."/>
            <person name="Hartog M."/>
            <person name="Hua A."/>
            <person name="Humphray S.J."/>
            <person name="Jeong D.H."/>
            <person name="Jing Y."/>
            <person name="Jocker A."/>
            <person name="Kenton S.M."/>
            <person name="Kim D.J."/>
            <person name="Klee K."/>
            <person name="Lai H."/>
            <person name="Lang C."/>
            <person name="Lin S."/>
            <person name="Macmil S.L."/>
            <person name="Magdelenat G."/>
            <person name="Matthews L."/>
            <person name="McCorrison J."/>
            <person name="Monaghan E.L."/>
            <person name="Mun J.H."/>
            <person name="Najar F.Z."/>
            <person name="Nicholson C."/>
            <person name="Noirot C."/>
            <person name="O'Bleness M."/>
            <person name="Paule C.R."/>
            <person name="Poulain J."/>
            <person name="Prion F."/>
            <person name="Qin B."/>
            <person name="Qu C."/>
            <person name="Retzel E.F."/>
            <person name="Riddle C."/>
            <person name="Sallet E."/>
            <person name="Samain S."/>
            <person name="Samson N."/>
            <person name="Sanders I."/>
            <person name="Saurat O."/>
            <person name="Scarpelli C."/>
            <person name="Schiex T."/>
            <person name="Segurens B."/>
            <person name="Severin A.J."/>
            <person name="Sherrier D.J."/>
            <person name="Shi R."/>
            <person name="Sims S."/>
            <person name="Singer S.R."/>
            <person name="Sinharoy S."/>
            <person name="Sterck L."/>
            <person name="Viollet A."/>
            <person name="Wang B.B."/>
            <person name="Wang K."/>
            <person name="Wang M."/>
            <person name="Wang X."/>
            <person name="Warfsmann J."/>
            <person name="Weissenbach J."/>
            <person name="White D.D."/>
            <person name="White J.D."/>
            <person name="Wiley G.B."/>
            <person name="Wincker P."/>
            <person name="Xing Y."/>
            <person name="Yang L."/>
            <person name="Yao Z."/>
            <person name="Ying F."/>
            <person name="Zhai J."/>
            <person name="Zhou L."/>
            <person name="Zuber A."/>
            <person name="Denarie J."/>
            <person name="Dixon R.A."/>
            <person name="May G.D."/>
            <person name="Schwartz D.C."/>
            <person name="Rogers J."/>
            <person name="Quetier F."/>
            <person name="Town C.D."/>
            <person name="Roe B.A."/>
        </authorList>
    </citation>
    <scope>NUCLEOTIDE SEQUENCE [LARGE SCALE GENOMIC DNA]</scope>
    <source>
        <strain evidence="2">A17</strain>
        <strain evidence="4 5">cv. Jemalong A17</strain>
    </source>
</reference>
<accession>A0A072UN60</accession>
<dbReference type="OrthoDB" id="1433917at2759"/>
<sequence length="285" mass="32179">MAPNMWNVLSESKSIVNSQPHHYLTLSLIFLLPLSFLSLLFQFISKNFQQQLSTNPTTIISLYLLFIILSCIIAFGAVITITYSVFHACFNRPVKLKEALKSIITSFFPLLATATVAFVVFFFIFFLFGLLIGLVLFLITYLGHVDLKTNPNLVALCFMVLFMIVLLPLVTYLLVNLSFMKIIVVVESSWGFEPLRRSWKLVKGMKRLVLSTILLFGFLEVILLKISCYSLVLVLVISPILAILMLYNIVVNTVLYIHCKEKHGEVADVEFGNEKDGANLSLIPV</sequence>
<keyword evidence="1 2" id="KW-0812">Transmembrane</keyword>
<dbReference type="HOGENOM" id="CLU_072929_0_0_1"/>
<dbReference type="EMBL" id="CM001220">
    <property type="protein sequence ID" value="KEH30806.1"/>
    <property type="molecule type" value="Genomic_DNA"/>
</dbReference>
<dbReference type="Gramene" id="rna24530">
    <property type="protein sequence ID" value="RHN62010.1"/>
    <property type="gene ID" value="gene24530"/>
</dbReference>
<dbReference type="EnsemblPlants" id="KEH30806">
    <property type="protein sequence ID" value="KEH30806"/>
    <property type="gene ID" value="MTR_4g082355"/>
</dbReference>
<protein>
    <submittedName>
        <fullName evidence="2">Transmembrane protein, putative</fullName>
    </submittedName>
</protein>
<keyword evidence="5" id="KW-1185">Reference proteome</keyword>
<reference evidence="2 5" key="2">
    <citation type="journal article" date="2014" name="BMC Genomics">
        <title>An improved genome release (version Mt4.0) for the model legume Medicago truncatula.</title>
        <authorList>
            <person name="Tang H."/>
            <person name="Krishnakumar V."/>
            <person name="Bidwell S."/>
            <person name="Rosen B."/>
            <person name="Chan A."/>
            <person name="Zhou S."/>
            <person name="Gentzbittel L."/>
            <person name="Childs K.L."/>
            <person name="Yandell M."/>
            <person name="Gundlach H."/>
            <person name="Mayer K.F."/>
            <person name="Schwartz D.C."/>
            <person name="Town C.D."/>
        </authorList>
    </citation>
    <scope>GENOME REANNOTATION</scope>
    <source>
        <strain evidence="2">A17</strain>
        <strain evidence="4 5">cv. Jemalong A17</strain>
    </source>
</reference>
<evidence type="ECO:0000256" key="1">
    <source>
        <dbReference type="SAM" id="Phobius"/>
    </source>
</evidence>
<dbReference type="PANTHER" id="PTHR33133">
    <property type="entry name" value="OS08G0107100 PROTEIN-RELATED"/>
    <property type="match status" value="1"/>
</dbReference>
<evidence type="ECO:0000313" key="2">
    <source>
        <dbReference type="EMBL" id="KEH30806.1"/>
    </source>
</evidence>
<dbReference type="PANTHER" id="PTHR33133:SF7">
    <property type="entry name" value="F26K24.10 PROTEIN-RELATED"/>
    <property type="match status" value="1"/>
</dbReference>
<dbReference type="AlphaFoldDB" id="A0A072UN60"/>